<organism evidence="9 10">
    <name type="scientific">Pythium insidiosum</name>
    <name type="common">Pythiosis disease agent</name>
    <dbReference type="NCBI Taxonomy" id="114742"/>
    <lineage>
        <taxon>Eukaryota</taxon>
        <taxon>Sar</taxon>
        <taxon>Stramenopiles</taxon>
        <taxon>Oomycota</taxon>
        <taxon>Peronosporomycetes</taxon>
        <taxon>Pythiales</taxon>
        <taxon>Pythiaceae</taxon>
        <taxon>Pythium</taxon>
    </lineage>
</organism>
<dbReference type="InterPro" id="IPR002048">
    <property type="entry name" value="EF_hand_dom"/>
</dbReference>
<evidence type="ECO:0000256" key="4">
    <source>
        <dbReference type="ARBA" id="ARBA00022989"/>
    </source>
</evidence>
<feature type="region of interest" description="Disordered" evidence="6">
    <location>
        <begin position="14"/>
        <end position="41"/>
    </location>
</feature>
<feature type="transmembrane region" description="Helical" evidence="7">
    <location>
        <begin position="224"/>
        <end position="247"/>
    </location>
</feature>
<dbReference type="InterPro" id="IPR011992">
    <property type="entry name" value="EF-hand-dom_pair"/>
</dbReference>
<evidence type="ECO:0000313" key="9">
    <source>
        <dbReference type="EMBL" id="KAJ0397251.1"/>
    </source>
</evidence>
<dbReference type="PANTHER" id="PTHR21706">
    <property type="entry name" value="TRANSMEMBRANE PROTEIN 65"/>
    <property type="match status" value="1"/>
</dbReference>
<feature type="transmembrane region" description="Helical" evidence="7">
    <location>
        <begin position="172"/>
        <end position="194"/>
    </location>
</feature>
<dbReference type="InterPro" id="IPR018247">
    <property type="entry name" value="EF_Hand_1_Ca_BS"/>
</dbReference>
<dbReference type="PROSITE" id="PS00018">
    <property type="entry name" value="EF_HAND_1"/>
    <property type="match status" value="1"/>
</dbReference>
<evidence type="ECO:0000256" key="6">
    <source>
        <dbReference type="SAM" id="MobiDB-lite"/>
    </source>
</evidence>
<keyword evidence="10" id="KW-1185">Reference proteome</keyword>
<feature type="compositionally biased region" description="Low complexity" evidence="6">
    <location>
        <begin position="22"/>
        <end position="38"/>
    </location>
</feature>
<reference evidence="9" key="1">
    <citation type="submission" date="2021-12" db="EMBL/GenBank/DDBJ databases">
        <title>Prjna785345.</title>
        <authorList>
            <person name="Rujirawat T."/>
            <person name="Krajaejun T."/>
        </authorList>
    </citation>
    <scope>NUCLEOTIDE SEQUENCE</scope>
    <source>
        <strain evidence="9">Pi057C3</strain>
    </source>
</reference>
<dbReference type="PANTHER" id="PTHR21706:SF15">
    <property type="entry name" value="TRANSMEMBRANE PROTEIN 65"/>
    <property type="match status" value="1"/>
</dbReference>
<evidence type="ECO:0000256" key="5">
    <source>
        <dbReference type="ARBA" id="ARBA00023136"/>
    </source>
</evidence>
<proteinExistence type="predicted"/>
<keyword evidence="5 7" id="KW-0472">Membrane</keyword>
<evidence type="ECO:0000256" key="7">
    <source>
        <dbReference type="SAM" id="Phobius"/>
    </source>
</evidence>
<evidence type="ECO:0000313" key="10">
    <source>
        <dbReference type="Proteomes" id="UP001209570"/>
    </source>
</evidence>
<dbReference type="Pfam" id="PF10507">
    <property type="entry name" value="TMEM65"/>
    <property type="match status" value="1"/>
</dbReference>
<evidence type="ECO:0000256" key="3">
    <source>
        <dbReference type="ARBA" id="ARBA00022837"/>
    </source>
</evidence>
<keyword evidence="2 7" id="KW-0812">Transmembrane</keyword>
<protein>
    <recommendedName>
        <fullName evidence="8">EF-hand domain-containing protein</fullName>
    </recommendedName>
</protein>
<dbReference type="GO" id="GO:0016020">
    <property type="term" value="C:membrane"/>
    <property type="evidence" value="ECO:0007669"/>
    <property type="project" value="UniProtKB-SubCell"/>
</dbReference>
<evidence type="ECO:0000256" key="1">
    <source>
        <dbReference type="ARBA" id="ARBA00004141"/>
    </source>
</evidence>
<accession>A0AAD5Q6U5</accession>
<feature type="domain" description="EF-hand" evidence="8">
    <location>
        <begin position="80"/>
        <end position="115"/>
    </location>
</feature>
<feature type="transmembrane region" description="Helical" evidence="7">
    <location>
        <begin position="137"/>
        <end position="160"/>
    </location>
</feature>
<gene>
    <name evidence="9" type="ORF">P43SY_008579</name>
</gene>
<name>A0AAD5Q6U5_PYTIN</name>
<dbReference type="GO" id="GO:0005739">
    <property type="term" value="C:mitochondrion"/>
    <property type="evidence" value="ECO:0007669"/>
    <property type="project" value="TreeGrafter"/>
</dbReference>
<dbReference type="PROSITE" id="PS50222">
    <property type="entry name" value="EF_HAND_2"/>
    <property type="match status" value="1"/>
</dbReference>
<comment type="caution">
    <text evidence="9">The sequence shown here is derived from an EMBL/GenBank/DDBJ whole genome shotgun (WGS) entry which is preliminary data.</text>
</comment>
<evidence type="ECO:0000259" key="8">
    <source>
        <dbReference type="PROSITE" id="PS50222"/>
    </source>
</evidence>
<dbReference type="InterPro" id="IPR019537">
    <property type="entry name" value="TMEM65"/>
</dbReference>
<comment type="subcellular location">
    <subcellularLocation>
        <location evidence="1">Membrane</location>
        <topology evidence="1">Multi-pass membrane protein</topology>
    </subcellularLocation>
</comment>
<dbReference type="Gene3D" id="1.10.238.10">
    <property type="entry name" value="EF-hand"/>
    <property type="match status" value="1"/>
</dbReference>
<dbReference type="SUPFAM" id="SSF47473">
    <property type="entry name" value="EF-hand"/>
    <property type="match status" value="1"/>
</dbReference>
<keyword evidence="4 7" id="KW-1133">Transmembrane helix</keyword>
<keyword evidence="3" id="KW-0106">Calcium</keyword>
<dbReference type="AlphaFoldDB" id="A0AAD5Q6U5"/>
<feature type="compositionally biased region" description="Low complexity" evidence="6">
    <location>
        <begin position="287"/>
        <end position="304"/>
    </location>
</feature>
<sequence>MRIFRRGITNVRLRKRGPSRPPAMASMASSSTSASGASLGIQRPPAMRRDAVTAIVKQFHALSPHQRYRAVARVVQRNRNFNEDIERFFLEADKDKDGLLNRHEFRAFLESRFSLRMPRPHPENESTARPTNHQLKLVMLASAIPFIGFGFVDNIIMLAAGDMIEDHFHETFHISMLCAAALGNTVADVVGLSLGGIIESFVRRIGIPDPCLSKAQARMAVTHWANFIASAGGITVGCILGMFPLLFMNHAKYEQEVILAAKEMLDKAEALGFSLGADAERGGGGASTESGAAQQQQQASSGVGAAALDVAARPALA</sequence>
<dbReference type="GO" id="GO:0005509">
    <property type="term" value="F:calcium ion binding"/>
    <property type="evidence" value="ECO:0007669"/>
    <property type="project" value="InterPro"/>
</dbReference>
<feature type="region of interest" description="Disordered" evidence="6">
    <location>
        <begin position="280"/>
        <end position="304"/>
    </location>
</feature>
<dbReference type="SMART" id="SM00054">
    <property type="entry name" value="EFh"/>
    <property type="match status" value="1"/>
</dbReference>
<dbReference type="EMBL" id="JAKCXM010000260">
    <property type="protein sequence ID" value="KAJ0397251.1"/>
    <property type="molecule type" value="Genomic_DNA"/>
</dbReference>
<evidence type="ECO:0000256" key="2">
    <source>
        <dbReference type="ARBA" id="ARBA00022692"/>
    </source>
</evidence>
<dbReference type="Proteomes" id="UP001209570">
    <property type="component" value="Unassembled WGS sequence"/>
</dbReference>